<organism evidence="2 3">
    <name type="scientific">Staphylococcus succinus</name>
    <dbReference type="NCBI Taxonomy" id="61015"/>
    <lineage>
        <taxon>Bacteria</taxon>
        <taxon>Bacillati</taxon>
        <taxon>Bacillota</taxon>
        <taxon>Bacilli</taxon>
        <taxon>Bacillales</taxon>
        <taxon>Staphylococcaceae</taxon>
        <taxon>Staphylococcus</taxon>
    </lineage>
</organism>
<dbReference type="AlphaFoldDB" id="A0A9Q6HM25"/>
<gene>
    <name evidence="2" type="ORF">BU058_12695</name>
</gene>
<dbReference type="RefSeq" id="WP_107545404.1">
    <property type="nucleotide sequence ID" value="NZ_PZFQ01000060.1"/>
</dbReference>
<sequence length="241" mass="28140">MKMTDKEVIDFALNYRRNVLLLEDNEPIIDSFKLAEKAGFFIIATPLKSEFDKNLERGFYKKIGSINFIFINTDNYKATQNFTVWHEVYHCENPYDSKKDDIERDEKQAEIFAATLLLPPDTLALELESNLKTKKIYANEIHKLSIKYKLHYRAVLNQILSSFPEELGRLGFLYADKFFEDRKHLNYLDKEEIFGLYTTGHKYISESIIDAILENRDSGIIDNNDVSNINAIIEEVFSIDK</sequence>
<dbReference type="InterPro" id="IPR010359">
    <property type="entry name" value="IrrE_HExxH"/>
</dbReference>
<dbReference type="Proteomes" id="UP000241960">
    <property type="component" value="Unassembled WGS sequence"/>
</dbReference>
<evidence type="ECO:0000313" key="2">
    <source>
        <dbReference type="EMBL" id="PTI73811.1"/>
    </source>
</evidence>
<feature type="domain" description="IrrE N-terminal-like" evidence="1">
    <location>
        <begin position="50"/>
        <end position="143"/>
    </location>
</feature>
<accession>A0A9Q6HM25</accession>
<dbReference type="Pfam" id="PF06114">
    <property type="entry name" value="Peptidase_M78"/>
    <property type="match status" value="1"/>
</dbReference>
<reference evidence="2 3" key="1">
    <citation type="journal article" date="2016" name="Front. Microbiol.">
        <title>Comprehensive Phylogenetic Analysis of Bovine Non-aureus Staphylococci Species Based on Whole-Genome Sequencing.</title>
        <authorList>
            <person name="Naushad S."/>
            <person name="Barkema H.W."/>
            <person name="Luby C."/>
            <person name="Condas L.A."/>
            <person name="Nobrega D.B."/>
            <person name="Carson D.A."/>
            <person name="De Buck J."/>
        </authorList>
    </citation>
    <scope>NUCLEOTIDE SEQUENCE [LARGE SCALE GENOMIC DNA]</scope>
    <source>
        <strain evidence="2 3">SNUC 1231</strain>
    </source>
</reference>
<evidence type="ECO:0000313" key="3">
    <source>
        <dbReference type="Proteomes" id="UP000241960"/>
    </source>
</evidence>
<name>A0A9Q6HM25_9STAP</name>
<dbReference type="EMBL" id="PZFQ01000060">
    <property type="protein sequence ID" value="PTI73811.1"/>
    <property type="molecule type" value="Genomic_DNA"/>
</dbReference>
<comment type="caution">
    <text evidence="2">The sequence shown here is derived from an EMBL/GenBank/DDBJ whole genome shotgun (WGS) entry which is preliminary data.</text>
</comment>
<dbReference type="Gene3D" id="1.10.10.2910">
    <property type="match status" value="1"/>
</dbReference>
<evidence type="ECO:0000259" key="1">
    <source>
        <dbReference type="Pfam" id="PF06114"/>
    </source>
</evidence>
<protein>
    <recommendedName>
        <fullName evidence="1">IrrE N-terminal-like domain-containing protein</fullName>
    </recommendedName>
</protein>
<proteinExistence type="predicted"/>